<evidence type="ECO:0000256" key="2">
    <source>
        <dbReference type="SAM" id="MobiDB-lite"/>
    </source>
</evidence>
<name>A0ABT5WGF6_9GAMM</name>
<reference evidence="4" key="1">
    <citation type="submission" date="2023-01" db="EMBL/GenBank/DDBJ databases">
        <title>Psychroserpens sp. MSW6 and Marinomonas sp. RSW2, isolated from seawater.</title>
        <authorList>
            <person name="Kristyanto S."/>
            <person name="Jung J."/>
            <person name="Kim J.M."/>
            <person name="Jeon C.O."/>
        </authorList>
    </citation>
    <scope>NUCLEOTIDE SEQUENCE</scope>
    <source>
        <strain evidence="4">RSW2</strain>
    </source>
</reference>
<dbReference type="InterPro" id="IPR000727">
    <property type="entry name" value="T_SNARE_dom"/>
</dbReference>
<dbReference type="Gene3D" id="1.20.5.340">
    <property type="match status" value="1"/>
</dbReference>
<feature type="compositionally biased region" description="Basic and acidic residues" evidence="2">
    <location>
        <begin position="55"/>
        <end position="78"/>
    </location>
</feature>
<dbReference type="EMBL" id="JAMZEG020000003">
    <property type="protein sequence ID" value="MDE8603904.1"/>
    <property type="molecule type" value="Genomic_DNA"/>
</dbReference>
<dbReference type="InterPro" id="IPR010270">
    <property type="entry name" value="Phage_P2_GpM"/>
</dbReference>
<dbReference type="Proteomes" id="UP001139522">
    <property type="component" value="Unassembled WGS sequence"/>
</dbReference>
<protein>
    <submittedName>
        <fullName evidence="4">Phage terminase small subunit</fullName>
    </submittedName>
</protein>
<gene>
    <name evidence="4" type="primary">gpM</name>
    <name evidence="4" type="ORF">M3I01_013455</name>
</gene>
<evidence type="ECO:0000256" key="1">
    <source>
        <dbReference type="ARBA" id="ARBA00029447"/>
    </source>
</evidence>
<dbReference type="PROSITE" id="PS50192">
    <property type="entry name" value="T_SNARE"/>
    <property type="match status" value="1"/>
</dbReference>
<keyword evidence="5" id="KW-1185">Reference proteome</keyword>
<comment type="caution">
    <text evidence="4">The sequence shown here is derived from an EMBL/GenBank/DDBJ whole genome shotgun (WGS) entry which is preliminary data.</text>
</comment>
<evidence type="ECO:0000259" key="3">
    <source>
        <dbReference type="PROSITE" id="PS50192"/>
    </source>
</evidence>
<evidence type="ECO:0000313" key="4">
    <source>
        <dbReference type="EMBL" id="MDE8603904.1"/>
    </source>
</evidence>
<accession>A0ABT5WGF6</accession>
<evidence type="ECO:0000313" key="5">
    <source>
        <dbReference type="Proteomes" id="UP001139522"/>
    </source>
</evidence>
<feature type="compositionally biased region" description="Basic and acidic residues" evidence="2">
    <location>
        <begin position="17"/>
        <end position="31"/>
    </location>
</feature>
<proteinExistence type="inferred from homology"/>
<feature type="region of interest" description="Disordered" evidence="2">
    <location>
        <begin position="13"/>
        <end position="90"/>
    </location>
</feature>
<organism evidence="4 5">
    <name type="scientific">Marinomonas maritima</name>
    <dbReference type="NCBI Taxonomy" id="2940935"/>
    <lineage>
        <taxon>Bacteria</taxon>
        <taxon>Pseudomonadati</taxon>
        <taxon>Pseudomonadota</taxon>
        <taxon>Gammaproteobacteria</taxon>
        <taxon>Oceanospirillales</taxon>
        <taxon>Oceanospirillaceae</taxon>
        <taxon>Marinomonas</taxon>
    </lineage>
</organism>
<comment type="similarity">
    <text evidence="1">Belongs to the methyl-accepting chemotaxis (MCP) protein family.</text>
</comment>
<sequence>MNLIQQRRLARLAKQNAKKEATKPANKDSKGNKPVVSKLRQNMQKAKADAVPVVDQKEPLKTDAPEDKKDEQSEKLDGLENQVDGVEGSVDDLKNDVESQGEKTDALAGTVDELSNDLDSVKDEVSELDSRVDWVENDIEKIKEKLQDDSEFIGNPELETHKAILAASIDEMLNVEDIEDRKAYKAEAIVKLIDFVNGYVSSAAKYPNIVAVWVMIWLFDLGDIARALPLALHLAKQKIHNMPTRFKSKIEVFICDQMYDWANAKLDANKSAGPYLDNLIQTIESDKWQLPDIVHGKMYAMHGKHLEVLGEEEAALSAFEKAMSLNSAAGVKKKMEKLQASLAKKVKES</sequence>
<dbReference type="Pfam" id="PF05944">
    <property type="entry name" value="Phage_term_smal"/>
    <property type="match status" value="1"/>
</dbReference>
<dbReference type="RefSeq" id="WP_255896396.1">
    <property type="nucleotide sequence ID" value="NZ_JAMZEG020000003.1"/>
</dbReference>
<feature type="domain" description="T-SNARE coiled-coil homology" evidence="3">
    <location>
        <begin position="66"/>
        <end position="128"/>
    </location>
</feature>
<dbReference type="SUPFAM" id="SSF57997">
    <property type="entry name" value="Tropomyosin"/>
    <property type="match status" value="1"/>
</dbReference>